<reference evidence="2 3" key="1">
    <citation type="submission" date="2020-11" db="EMBL/GenBank/DDBJ databases">
        <title>P. mediterranea TC4 genome.</title>
        <authorList>
            <person name="Molmeret M."/>
        </authorList>
    </citation>
    <scope>NUCLEOTIDE SEQUENCE [LARGE SCALE GENOMIC DNA]</scope>
    <source>
        <strain evidence="2 3">TC4</strain>
    </source>
</reference>
<name>A0ABS0A4U2_9FLAO</name>
<evidence type="ECO:0000313" key="2">
    <source>
        <dbReference type="EMBL" id="MBF4984146.1"/>
    </source>
</evidence>
<proteinExistence type="predicted"/>
<keyword evidence="1" id="KW-0812">Transmembrane</keyword>
<dbReference type="EMBL" id="JADKYU010000377">
    <property type="protein sequence ID" value="MBF4984146.1"/>
    <property type="molecule type" value="Genomic_DNA"/>
</dbReference>
<dbReference type="SUPFAM" id="SSF52266">
    <property type="entry name" value="SGNH hydrolase"/>
    <property type="match status" value="1"/>
</dbReference>
<sequence length="478" mass="55341">MRKTLIYRVLRLLFLVILGAWIFVELSTIFTPKRDKLPWNTTSKIKGFYELEDNSIDVVFLGSSHAFCTFNPAVFYKENGIKGYVFASNEQPLWLSYHYLIEVLKTQNPEVIVLETFYISENNEYKKDGVNKLSLDDLPFSLNKIEAQNVAFEDNLEGVNPFYNYHNRWKEFNITDFNSKENGLLKGFTPLYKTTPKVIENFNVTKADLPVKSRLYLDKIIELANDNNIPLVLTYAPYNINASRNQHIKTVEEIALSQGIPFINYTDTTLLKTIKFDAQVDMEGGHTNVYGAQKVSEHLSHYLDNEFNFKPVKKSKDFEVLTSRFYAADSLKKIDNIDDYLNYLSDMDVYVAVTAMDAINKSTSIAFEKLGSQISFKDKFRVSYTGLFNNYRGYVEEKIDTMAIINKMQPNDKRHFYIRMESASFNTGNYSKIYINNVNQIINKSKRGFNIVVYDAVTNQILDTASFDTFETGNWSRY</sequence>
<organism evidence="2 3">
    <name type="scientific">Nonlabens mediterrranea</name>
    <dbReference type="NCBI Taxonomy" id="1419947"/>
    <lineage>
        <taxon>Bacteria</taxon>
        <taxon>Pseudomonadati</taxon>
        <taxon>Bacteroidota</taxon>
        <taxon>Flavobacteriia</taxon>
        <taxon>Flavobacteriales</taxon>
        <taxon>Flavobacteriaceae</taxon>
        <taxon>Nonlabens</taxon>
    </lineage>
</organism>
<evidence type="ECO:0000313" key="3">
    <source>
        <dbReference type="Proteomes" id="UP001194729"/>
    </source>
</evidence>
<keyword evidence="1" id="KW-0472">Membrane</keyword>
<evidence type="ECO:0000256" key="1">
    <source>
        <dbReference type="SAM" id="Phobius"/>
    </source>
</evidence>
<keyword evidence="3" id="KW-1185">Reference proteome</keyword>
<dbReference type="Proteomes" id="UP001194729">
    <property type="component" value="Unassembled WGS sequence"/>
</dbReference>
<protein>
    <recommendedName>
        <fullName evidence="4">SGNH hydrolase-type esterase domain-containing protein</fullName>
    </recommendedName>
</protein>
<accession>A0ABS0A4U2</accession>
<feature type="transmembrane region" description="Helical" evidence="1">
    <location>
        <begin position="12"/>
        <end position="30"/>
    </location>
</feature>
<keyword evidence="1" id="KW-1133">Transmembrane helix</keyword>
<comment type="caution">
    <text evidence="2">The sequence shown here is derived from an EMBL/GenBank/DDBJ whole genome shotgun (WGS) entry which is preliminary data.</text>
</comment>
<gene>
    <name evidence="2" type="ORF">FNJ87_07340</name>
</gene>
<evidence type="ECO:0008006" key="4">
    <source>
        <dbReference type="Google" id="ProtNLM"/>
    </source>
</evidence>